<dbReference type="PANTHER" id="PTHR33472:SF1">
    <property type="entry name" value="EXTENSIN-RELATED"/>
    <property type="match status" value="1"/>
</dbReference>
<dbReference type="Proteomes" id="UP000326396">
    <property type="component" value="Linkage Group LG17"/>
</dbReference>
<accession>A0A5N6NT00</accession>
<comment type="caution">
    <text evidence="2">The sequence shown here is derived from an EMBL/GenBank/DDBJ whole genome shotgun (WGS) entry which is preliminary data.</text>
</comment>
<feature type="compositionally biased region" description="Pro residues" evidence="1">
    <location>
        <begin position="160"/>
        <end position="181"/>
    </location>
</feature>
<feature type="compositionally biased region" description="Polar residues" evidence="1">
    <location>
        <begin position="197"/>
        <end position="211"/>
    </location>
</feature>
<dbReference type="OrthoDB" id="1939627at2759"/>
<evidence type="ECO:0000256" key="1">
    <source>
        <dbReference type="SAM" id="MobiDB-lite"/>
    </source>
</evidence>
<protein>
    <submittedName>
        <fullName evidence="2">Uncharacterized protein</fullName>
    </submittedName>
</protein>
<feature type="compositionally biased region" description="Pro residues" evidence="1">
    <location>
        <begin position="22"/>
        <end position="38"/>
    </location>
</feature>
<keyword evidence="3" id="KW-1185">Reference proteome</keyword>
<name>A0A5N6NT00_9ASTR</name>
<dbReference type="PANTHER" id="PTHR33472">
    <property type="entry name" value="OS01G0106600 PROTEIN"/>
    <property type="match status" value="1"/>
</dbReference>
<feature type="compositionally biased region" description="Pro residues" evidence="1">
    <location>
        <begin position="49"/>
        <end position="96"/>
    </location>
</feature>
<evidence type="ECO:0000313" key="3">
    <source>
        <dbReference type="Proteomes" id="UP000326396"/>
    </source>
</evidence>
<dbReference type="EMBL" id="SZYD01000009">
    <property type="protein sequence ID" value="KAD5317085.1"/>
    <property type="molecule type" value="Genomic_DNA"/>
</dbReference>
<proteinExistence type="predicted"/>
<feature type="region of interest" description="Disordered" evidence="1">
    <location>
        <begin position="1"/>
        <end position="237"/>
    </location>
</feature>
<organism evidence="2 3">
    <name type="scientific">Mikania micrantha</name>
    <name type="common">bitter vine</name>
    <dbReference type="NCBI Taxonomy" id="192012"/>
    <lineage>
        <taxon>Eukaryota</taxon>
        <taxon>Viridiplantae</taxon>
        <taxon>Streptophyta</taxon>
        <taxon>Embryophyta</taxon>
        <taxon>Tracheophyta</taxon>
        <taxon>Spermatophyta</taxon>
        <taxon>Magnoliopsida</taxon>
        <taxon>eudicotyledons</taxon>
        <taxon>Gunneridae</taxon>
        <taxon>Pentapetalae</taxon>
        <taxon>asterids</taxon>
        <taxon>campanulids</taxon>
        <taxon>Asterales</taxon>
        <taxon>Asteraceae</taxon>
        <taxon>Asteroideae</taxon>
        <taxon>Heliantheae alliance</taxon>
        <taxon>Eupatorieae</taxon>
        <taxon>Mikania</taxon>
    </lineage>
</organism>
<dbReference type="PRINTS" id="PR01217">
    <property type="entry name" value="PRICHEXTENSN"/>
</dbReference>
<gene>
    <name evidence="2" type="ORF">E3N88_17031</name>
</gene>
<dbReference type="AlphaFoldDB" id="A0A5N6NT00"/>
<sequence>MASQQPPPSRPWLRLATMIRPATPPPPPSNQGPSPPRPALIRPAFTVAAPPPPPPPQPSPTPPPPQQPNPTPASPSPSPSPSPSRSPSPSPPPPIVPATNMVEPQPLLAPSRKSPPTTPPRPSAPPASIPPTLTAAMSRISVTRAATPPSSSPKILKPLEPTPPPLRASPPTPPESPPSRSPPTKSNLTPSPPFSPARSSLITPSSPSQRIPPTVTPLSPLKLPSVVNPKPYDDGPQVYKQKTVDVHETKEKLKNSATGFNGRHTAHNFTRKHETDHKKHWDSEDGGKNIITIAGENKGAIMKITPFSHKQHDHGNNIHVNRLKPTTSNINGDTDSEAKNKDQTSNSLLKTALLNSNVQGVNNSILCNCSVNYHDPGIHLTLSTKSDRDSGIYYSKDQKKG</sequence>
<evidence type="ECO:0000313" key="2">
    <source>
        <dbReference type="EMBL" id="KAD5317085.1"/>
    </source>
</evidence>
<feature type="region of interest" description="Disordered" evidence="1">
    <location>
        <begin position="309"/>
        <end position="343"/>
    </location>
</feature>
<reference evidence="2 3" key="1">
    <citation type="submission" date="2019-05" db="EMBL/GenBank/DDBJ databases">
        <title>Mikania micrantha, genome provides insights into the molecular mechanism of rapid growth.</title>
        <authorList>
            <person name="Liu B."/>
        </authorList>
    </citation>
    <scope>NUCLEOTIDE SEQUENCE [LARGE SCALE GENOMIC DNA]</scope>
    <source>
        <strain evidence="2">NLD-2019</strain>
        <tissue evidence="2">Leaf</tissue>
    </source>
</reference>
<feature type="compositionally biased region" description="Polar residues" evidence="1">
    <location>
        <begin position="324"/>
        <end position="333"/>
    </location>
</feature>
<feature type="compositionally biased region" description="Pro residues" evidence="1">
    <location>
        <begin position="116"/>
        <end position="129"/>
    </location>
</feature>
<feature type="compositionally biased region" description="Pro residues" evidence="1">
    <location>
        <begin position="1"/>
        <end position="10"/>
    </location>
</feature>